<keyword evidence="10" id="KW-1185">Reference proteome</keyword>
<dbReference type="InterPro" id="IPR010737">
    <property type="entry name" value="4-carb_acid_sugar_kinase_N"/>
</dbReference>
<feature type="domain" description="Four-carbon acid sugar kinase N-terminal" evidence="7">
    <location>
        <begin position="33"/>
        <end position="266"/>
    </location>
</feature>
<dbReference type="InterPro" id="IPR042213">
    <property type="entry name" value="NBD_C_sf"/>
</dbReference>
<dbReference type="InterPro" id="IPR031475">
    <property type="entry name" value="NBD_C"/>
</dbReference>
<keyword evidence="4" id="KW-0418">Kinase</keyword>
<evidence type="ECO:0000256" key="4">
    <source>
        <dbReference type="ARBA" id="ARBA00022777"/>
    </source>
</evidence>
<evidence type="ECO:0000313" key="10">
    <source>
        <dbReference type="Proteomes" id="UP001062165"/>
    </source>
</evidence>
<evidence type="ECO:0000256" key="6">
    <source>
        <dbReference type="ARBA" id="ARBA00023277"/>
    </source>
</evidence>
<sequence length="460" mass="50060">MGQILDHIIDFPPEDCTVTGEQIDALRGDQVVVVLDDDPTGTQSVHDVFILTEWSKEDLRWAFSHEVFYILTNSRSLDAAHAFALVSQICENVKSVAHELGKSFLVVTRGDSTLRGHFQAETSAVKQAVGQPDALTVFAPVFFEGHRVTVNNGHYIREGQQLIPVSETPFAQDMTFGYASSNLYEYVEEKSLYAPEEIFDLSISEIRQQTIEELAQKIFDYKSKKVLIINALVLADLSKAVAGILRAQQKGVQLMIRSGASMVSTLAGIRPKALLGEQDFSVGQVGGVIVVGSYVPKTTAQLNFLTQNHPLEQIEIDVNQLLINESEIVAQAAVKLNKAVSEGRDCVMYTSRALVSGEDGDASLSIVNQVSNGVISILNSLEETPAFVIAKGGITSSEVATKVLGIKRAKVLGQILPGIPVWELGSETKFPQIPFIVFPGNVGEEESLGEAYKKLKPTNA</sequence>
<evidence type="ECO:0008006" key="11">
    <source>
        <dbReference type="Google" id="ProtNLM"/>
    </source>
</evidence>
<keyword evidence="6" id="KW-0119">Carbohydrate metabolism</keyword>
<evidence type="ECO:0000256" key="3">
    <source>
        <dbReference type="ARBA" id="ARBA00022741"/>
    </source>
</evidence>
<reference evidence="9" key="1">
    <citation type="submission" date="2022-10" db="EMBL/GenBank/DDBJ databases">
        <title>Comparative genomics and taxonomic characterization of three novel marine species of genus Reichenbachiella exhibiting antioxidant and polysaccharide degradation activities.</title>
        <authorList>
            <person name="Muhammad N."/>
            <person name="Lee Y.-J."/>
            <person name="Ko J."/>
            <person name="Kim S.-G."/>
        </authorList>
    </citation>
    <scope>NUCLEOTIDE SEQUENCE</scope>
    <source>
        <strain evidence="9">Wsw4-B4</strain>
    </source>
</reference>
<evidence type="ECO:0000256" key="1">
    <source>
        <dbReference type="ARBA" id="ARBA00005715"/>
    </source>
</evidence>
<keyword evidence="3" id="KW-0547">Nucleotide-binding</keyword>
<keyword evidence="5" id="KW-0067">ATP-binding</keyword>
<comment type="similarity">
    <text evidence="1">Belongs to the four-carbon acid sugar kinase family.</text>
</comment>
<dbReference type="Gene3D" id="3.40.50.10840">
    <property type="entry name" value="Putative sugar-binding, N-terminal domain"/>
    <property type="match status" value="1"/>
</dbReference>
<accession>A0ABY6D0C2</accession>
<evidence type="ECO:0000256" key="5">
    <source>
        <dbReference type="ARBA" id="ARBA00022840"/>
    </source>
</evidence>
<evidence type="ECO:0000259" key="7">
    <source>
        <dbReference type="Pfam" id="PF07005"/>
    </source>
</evidence>
<evidence type="ECO:0000313" key="9">
    <source>
        <dbReference type="EMBL" id="UXX79080.1"/>
    </source>
</evidence>
<proteinExistence type="inferred from homology"/>
<name>A0ABY6D0C2_9BACT</name>
<dbReference type="InterPro" id="IPR037051">
    <property type="entry name" value="4-carb_acid_sugar_kinase_N_sf"/>
</dbReference>
<organism evidence="9 10">
    <name type="scientific">Reichenbachiella carrageenanivorans</name>
    <dbReference type="NCBI Taxonomy" id="2979869"/>
    <lineage>
        <taxon>Bacteria</taxon>
        <taxon>Pseudomonadati</taxon>
        <taxon>Bacteroidota</taxon>
        <taxon>Cytophagia</taxon>
        <taxon>Cytophagales</taxon>
        <taxon>Reichenbachiellaceae</taxon>
        <taxon>Reichenbachiella</taxon>
    </lineage>
</organism>
<feature type="domain" description="Four-carbon acid sugar kinase nucleotide binding" evidence="8">
    <location>
        <begin position="288"/>
        <end position="448"/>
    </location>
</feature>
<dbReference type="Gene3D" id="3.40.980.20">
    <property type="entry name" value="Four-carbon acid sugar kinase, nucleotide binding domain"/>
    <property type="match status" value="1"/>
</dbReference>
<gene>
    <name evidence="9" type="ORF">N7E81_17130</name>
</gene>
<dbReference type="SUPFAM" id="SSF142764">
    <property type="entry name" value="YgbK-like"/>
    <property type="match status" value="1"/>
</dbReference>
<dbReference type="Proteomes" id="UP001062165">
    <property type="component" value="Chromosome"/>
</dbReference>
<keyword evidence="2" id="KW-0808">Transferase</keyword>
<dbReference type="RefSeq" id="WP_263050823.1">
    <property type="nucleotide sequence ID" value="NZ_CP106735.1"/>
</dbReference>
<evidence type="ECO:0000259" key="8">
    <source>
        <dbReference type="Pfam" id="PF17042"/>
    </source>
</evidence>
<dbReference type="Pfam" id="PF17042">
    <property type="entry name" value="NBD_C"/>
    <property type="match status" value="1"/>
</dbReference>
<dbReference type="Pfam" id="PF07005">
    <property type="entry name" value="SBD_N"/>
    <property type="match status" value="1"/>
</dbReference>
<dbReference type="EMBL" id="CP106735">
    <property type="protein sequence ID" value="UXX79080.1"/>
    <property type="molecule type" value="Genomic_DNA"/>
</dbReference>
<protein>
    <recommendedName>
        <fullName evidence="11">Hydroxyacid dehydrogenase</fullName>
    </recommendedName>
</protein>
<evidence type="ECO:0000256" key="2">
    <source>
        <dbReference type="ARBA" id="ARBA00022679"/>
    </source>
</evidence>